<dbReference type="PROSITE" id="PS51186">
    <property type="entry name" value="GNAT"/>
    <property type="match status" value="1"/>
</dbReference>
<evidence type="ECO:0000313" key="5">
    <source>
        <dbReference type="EMBL" id="ONN44708.1"/>
    </source>
</evidence>
<keyword evidence="2" id="KW-0012">Acyltransferase</keyword>
<evidence type="ECO:0000313" key="7">
    <source>
        <dbReference type="Proteomes" id="UP000557857"/>
    </source>
</evidence>
<protein>
    <submittedName>
        <fullName evidence="4 5">N-acetyltransferase</fullName>
    </submittedName>
</protein>
<keyword evidence="1 5" id="KW-0808">Transferase</keyword>
<dbReference type="EMBL" id="MSTR01000001">
    <property type="protein sequence ID" value="ONN44708.1"/>
    <property type="molecule type" value="Genomic_DNA"/>
</dbReference>
<name>A0A1V2UMP5_ENTMU</name>
<dbReference type="CDD" id="cd04301">
    <property type="entry name" value="NAT_SF"/>
    <property type="match status" value="1"/>
</dbReference>
<sequence length="149" mass="17100">MFQQLNKSDLPWTLLLEADPDKNKVIAYVTNGDGFIWKEQDEVIGVLVYEIRETECEIMNVSVADAHQGRGIGGKLIDHALEQFSKECKQPTKILIRTGSITNPALHLYQKKGFKEVSREKDYFINNYPEPIYEEGILLRDQVTLSKEL</sequence>
<dbReference type="Proteomes" id="UP000557857">
    <property type="component" value="Unassembled WGS sequence"/>
</dbReference>
<reference evidence="5 6" key="1">
    <citation type="submission" date="2016-12" db="EMBL/GenBank/DDBJ databases">
        <authorList>
            <person name="Song W.-J."/>
            <person name="Kurnit D.M."/>
        </authorList>
    </citation>
    <scope>NUCLEOTIDE SEQUENCE [LARGE SCALE GENOMIC DNA]</scope>
    <source>
        <strain evidence="5 6">CGB1038-1_S1</strain>
    </source>
</reference>
<evidence type="ECO:0000313" key="4">
    <source>
        <dbReference type="EMBL" id="NMP56973.1"/>
    </source>
</evidence>
<organism evidence="5 6">
    <name type="scientific">Enterococcus mundtii</name>
    <dbReference type="NCBI Taxonomy" id="53346"/>
    <lineage>
        <taxon>Bacteria</taxon>
        <taxon>Bacillati</taxon>
        <taxon>Bacillota</taxon>
        <taxon>Bacilli</taxon>
        <taxon>Lactobacillales</taxon>
        <taxon>Enterococcaceae</taxon>
        <taxon>Enterococcus</taxon>
    </lineage>
</organism>
<dbReference type="AlphaFoldDB" id="A0A1V2UMP5"/>
<dbReference type="InterPro" id="IPR000182">
    <property type="entry name" value="GNAT_dom"/>
</dbReference>
<evidence type="ECO:0000313" key="6">
    <source>
        <dbReference type="Proteomes" id="UP000189299"/>
    </source>
</evidence>
<dbReference type="Gene3D" id="3.40.630.30">
    <property type="match status" value="1"/>
</dbReference>
<dbReference type="SUPFAM" id="SSF55729">
    <property type="entry name" value="Acyl-CoA N-acyltransferases (Nat)"/>
    <property type="match status" value="1"/>
</dbReference>
<dbReference type="RefSeq" id="WP_023520036.1">
    <property type="nucleotide sequence ID" value="NZ_CABMMO010000001.1"/>
</dbReference>
<feature type="domain" description="N-acetyltransferase" evidence="3">
    <location>
        <begin position="1"/>
        <end position="135"/>
    </location>
</feature>
<evidence type="ECO:0000256" key="2">
    <source>
        <dbReference type="ARBA" id="ARBA00023315"/>
    </source>
</evidence>
<dbReference type="EMBL" id="JABCAG010000001">
    <property type="protein sequence ID" value="NMP56973.1"/>
    <property type="molecule type" value="Genomic_DNA"/>
</dbReference>
<dbReference type="InterPro" id="IPR016181">
    <property type="entry name" value="Acyl_CoA_acyltransferase"/>
</dbReference>
<dbReference type="Pfam" id="PF13508">
    <property type="entry name" value="Acetyltransf_7"/>
    <property type="match status" value="1"/>
</dbReference>
<dbReference type="OrthoDB" id="162775at2"/>
<evidence type="ECO:0000259" key="3">
    <source>
        <dbReference type="PROSITE" id="PS51186"/>
    </source>
</evidence>
<reference evidence="4 7" key="2">
    <citation type="submission" date="2020-04" db="EMBL/GenBank/DDBJ databases">
        <authorList>
            <person name="Abaymova A."/>
            <person name="Teymurazov M."/>
            <person name="Tazyna O."/>
            <person name="Chatushin Y."/>
            <person name="Svetoch E."/>
            <person name="Pereligyn V."/>
            <person name="Pohylenko V."/>
            <person name="Platonov M."/>
            <person name="Kartsev N."/>
            <person name="Skryabin Y."/>
            <person name="Sizova A."/>
            <person name="Solomentsev V."/>
            <person name="Kislichkina A."/>
            <person name="Bogun A."/>
        </authorList>
    </citation>
    <scope>NUCLEOTIDE SEQUENCE [LARGE SCALE GENOMIC DNA]</scope>
    <source>
        <strain evidence="4">SCPM-O-B-8398</strain>
        <strain evidence="7">SCPM-O-B-8398 (E28)</strain>
    </source>
</reference>
<dbReference type="STRING" id="53346.A5802_001689"/>
<gene>
    <name evidence="5" type="ORF">BTN92_00815</name>
    <name evidence="4" type="ORF">HI921_00610</name>
</gene>
<dbReference type="PANTHER" id="PTHR43800">
    <property type="entry name" value="PEPTIDYL-LYSINE N-ACETYLTRANSFERASE YJAB"/>
    <property type="match status" value="1"/>
</dbReference>
<dbReference type="Proteomes" id="UP000189299">
    <property type="component" value="Unassembled WGS sequence"/>
</dbReference>
<evidence type="ECO:0000256" key="1">
    <source>
        <dbReference type="ARBA" id="ARBA00022679"/>
    </source>
</evidence>
<dbReference type="PANTHER" id="PTHR43800:SF1">
    <property type="entry name" value="PEPTIDYL-LYSINE N-ACETYLTRANSFERASE YJAB"/>
    <property type="match status" value="1"/>
</dbReference>
<proteinExistence type="predicted"/>
<dbReference type="GO" id="GO:0016747">
    <property type="term" value="F:acyltransferase activity, transferring groups other than amino-acyl groups"/>
    <property type="evidence" value="ECO:0007669"/>
    <property type="project" value="InterPro"/>
</dbReference>
<accession>A0A1V2UMP5</accession>
<comment type="caution">
    <text evidence="5">The sequence shown here is derived from an EMBL/GenBank/DDBJ whole genome shotgun (WGS) entry which is preliminary data.</text>
</comment>